<dbReference type="InterPro" id="IPR018247">
    <property type="entry name" value="EF_Hand_1_Ca_BS"/>
</dbReference>
<feature type="domain" description="EF-hand" evidence="5">
    <location>
        <begin position="164"/>
        <end position="199"/>
    </location>
</feature>
<dbReference type="SMART" id="SM00054">
    <property type="entry name" value="EFh"/>
    <property type="match status" value="3"/>
</dbReference>
<dbReference type="SUPFAM" id="SSF47473">
    <property type="entry name" value="EF-hand"/>
    <property type="match status" value="1"/>
</dbReference>
<dbReference type="InterPro" id="IPR002048">
    <property type="entry name" value="EF_hand_dom"/>
</dbReference>
<feature type="domain" description="EF-hand" evidence="5">
    <location>
        <begin position="132"/>
        <end position="161"/>
    </location>
</feature>
<gene>
    <name evidence="6" type="ORF">H257_02413</name>
</gene>
<name>W4H1H1_APHAT</name>
<dbReference type="PROSITE" id="PS00018">
    <property type="entry name" value="EF_HAND_1"/>
    <property type="match status" value="2"/>
</dbReference>
<sequence>MGGESPQKRRLSAAQANVKKPVPEKRGSLPNLLPPLSKRRHDMATKVLPDDPKAAAAPITLPDVATPASAPKGDTLKLPDAPAKATKPAPSASSIKRYKSVFQVSRSKKSGDITLESQRTIDTVLKYQMGQCELRKLKEVFNYIDVDRTGQISFEEFFEFIDENRNPYSESLFRLIDTDGSGTIDYEEFVHALTSYCMFTREEILQFAFKTFDDDDSGSIDESEFAKLANMVNDGKPLFTGNFNRALKEFDKKNEGVIDFTGFDLLNRRYPMILFPCFRLQDRIQKATLGEAHWLRIHQRYYDMLKDDLFRKKHGGAAPPVSTSTKIKLIFGVGTFEVYQPV</sequence>
<dbReference type="Pfam" id="PF13499">
    <property type="entry name" value="EF-hand_7"/>
    <property type="match status" value="1"/>
</dbReference>
<dbReference type="Gene3D" id="1.10.238.10">
    <property type="entry name" value="EF-hand"/>
    <property type="match status" value="2"/>
</dbReference>
<dbReference type="OrthoDB" id="26525at2759"/>
<dbReference type="PANTHER" id="PTHR45942">
    <property type="entry name" value="PROTEIN PHOSPATASE 3 REGULATORY SUBUNIT B ALPHA ISOFORM TYPE 1"/>
    <property type="match status" value="1"/>
</dbReference>
<protein>
    <recommendedName>
        <fullName evidence="5">EF-hand domain-containing protein</fullName>
    </recommendedName>
</protein>
<dbReference type="CDD" id="cd00051">
    <property type="entry name" value="EFh"/>
    <property type="match status" value="1"/>
</dbReference>
<feature type="compositionally biased region" description="Basic and acidic residues" evidence="4">
    <location>
        <begin position="42"/>
        <end position="53"/>
    </location>
</feature>
<evidence type="ECO:0000259" key="5">
    <source>
        <dbReference type="PROSITE" id="PS50222"/>
    </source>
</evidence>
<dbReference type="EMBL" id="KI913117">
    <property type="protein sequence ID" value="ETV85865.1"/>
    <property type="molecule type" value="Genomic_DNA"/>
</dbReference>
<keyword evidence="1" id="KW-0479">Metal-binding</keyword>
<dbReference type="AlphaFoldDB" id="W4H1H1"/>
<evidence type="ECO:0000256" key="4">
    <source>
        <dbReference type="SAM" id="MobiDB-lite"/>
    </source>
</evidence>
<evidence type="ECO:0000313" key="6">
    <source>
        <dbReference type="EMBL" id="ETV85865.1"/>
    </source>
</evidence>
<dbReference type="InterPro" id="IPR011992">
    <property type="entry name" value="EF-hand-dom_pair"/>
</dbReference>
<dbReference type="GO" id="GO:0005509">
    <property type="term" value="F:calcium ion binding"/>
    <property type="evidence" value="ECO:0007669"/>
    <property type="project" value="InterPro"/>
</dbReference>
<feature type="compositionally biased region" description="Low complexity" evidence="4">
    <location>
        <begin position="81"/>
        <end position="92"/>
    </location>
</feature>
<dbReference type="PRINTS" id="PR00450">
    <property type="entry name" value="RECOVERIN"/>
</dbReference>
<feature type="domain" description="EF-hand" evidence="5">
    <location>
        <begin position="200"/>
        <end position="235"/>
    </location>
</feature>
<evidence type="ECO:0000256" key="1">
    <source>
        <dbReference type="ARBA" id="ARBA00022723"/>
    </source>
</evidence>
<keyword evidence="2" id="KW-0677">Repeat</keyword>
<organism evidence="6">
    <name type="scientific">Aphanomyces astaci</name>
    <name type="common">Crayfish plague agent</name>
    <dbReference type="NCBI Taxonomy" id="112090"/>
    <lineage>
        <taxon>Eukaryota</taxon>
        <taxon>Sar</taxon>
        <taxon>Stramenopiles</taxon>
        <taxon>Oomycota</taxon>
        <taxon>Saprolegniomycetes</taxon>
        <taxon>Saprolegniales</taxon>
        <taxon>Verrucalvaceae</taxon>
        <taxon>Aphanomyces</taxon>
    </lineage>
</organism>
<dbReference type="PROSITE" id="PS50222">
    <property type="entry name" value="EF_HAND_2"/>
    <property type="match status" value="3"/>
</dbReference>
<proteinExistence type="predicted"/>
<evidence type="ECO:0000256" key="2">
    <source>
        <dbReference type="ARBA" id="ARBA00022737"/>
    </source>
</evidence>
<dbReference type="VEuPathDB" id="FungiDB:H257_02413"/>
<reference evidence="6" key="1">
    <citation type="submission" date="2013-12" db="EMBL/GenBank/DDBJ databases">
        <title>The Genome Sequence of Aphanomyces astaci APO3.</title>
        <authorList>
            <consortium name="The Broad Institute Genomics Platform"/>
            <person name="Russ C."/>
            <person name="Tyler B."/>
            <person name="van West P."/>
            <person name="Dieguez-Uribeondo J."/>
            <person name="Young S.K."/>
            <person name="Zeng Q."/>
            <person name="Gargeya S."/>
            <person name="Fitzgerald M."/>
            <person name="Abouelleil A."/>
            <person name="Alvarado L."/>
            <person name="Chapman S.B."/>
            <person name="Gainer-Dewar J."/>
            <person name="Goldberg J."/>
            <person name="Griggs A."/>
            <person name="Gujja S."/>
            <person name="Hansen M."/>
            <person name="Howarth C."/>
            <person name="Imamovic A."/>
            <person name="Ireland A."/>
            <person name="Larimer J."/>
            <person name="McCowan C."/>
            <person name="Murphy C."/>
            <person name="Pearson M."/>
            <person name="Poon T.W."/>
            <person name="Priest M."/>
            <person name="Roberts A."/>
            <person name="Saif S."/>
            <person name="Shea T."/>
            <person name="Sykes S."/>
            <person name="Wortman J."/>
            <person name="Nusbaum C."/>
            <person name="Birren B."/>
        </authorList>
    </citation>
    <scope>NUCLEOTIDE SEQUENCE [LARGE SCALE GENOMIC DNA]</scope>
    <source>
        <strain evidence="6">APO3</strain>
    </source>
</reference>
<feature type="region of interest" description="Disordered" evidence="4">
    <location>
        <begin position="1"/>
        <end position="92"/>
    </location>
</feature>
<dbReference type="GeneID" id="20804409"/>
<dbReference type="RefSeq" id="XP_009824337.1">
    <property type="nucleotide sequence ID" value="XM_009826035.1"/>
</dbReference>
<evidence type="ECO:0000256" key="3">
    <source>
        <dbReference type="ARBA" id="ARBA00022837"/>
    </source>
</evidence>
<dbReference type="STRING" id="112090.W4H1H1"/>
<accession>W4H1H1</accession>
<dbReference type="Pfam" id="PF13833">
    <property type="entry name" value="EF-hand_8"/>
    <property type="match status" value="1"/>
</dbReference>
<keyword evidence="3" id="KW-0106">Calcium</keyword>